<feature type="transmembrane region" description="Helical" evidence="1">
    <location>
        <begin position="208"/>
        <end position="231"/>
    </location>
</feature>
<keyword evidence="1" id="KW-1133">Transmembrane helix</keyword>
<reference evidence="2 3" key="1">
    <citation type="submission" date="2021-09" db="EMBL/GenBank/DDBJ databases">
        <title>Genomic insights and catalytic innovation underlie evolution of tropane alkaloids biosynthesis.</title>
        <authorList>
            <person name="Wang Y.-J."/>
            <person name="Tian T."/>
            <person name="Huang J.-P."/>
            <person name="Huang S.-X."/>
        </authorList>
    </citation>
    <scope>NUCLEOTIDE SEQUENCE [LARGE SCALE GENOMIC DNA]</scope>
    <source>
        <strain evidence="2">KIB-2018</strain>
        <tissue evidence="2">Leaf</tissue>
    </source>
</reference>
<feature type="transmembrane region" description="Helical" evidence="1">
    <location>
        <begin position="54"/>
        <end position="73"/>
    </location>
</feature>
<dbReference type="Proteomes" id="UP001159364">
    <property type="component" value="Unassembled WGS sequence"/>
</dbReference>
<feature type="transmembrane region" description="Helical" evidence="1">
    <location>
        <begin position="171"/>
        <end position="188"/>
    </location>
</feature>
<dbReference type="PANTHER" id="PTHR34967:SF1">
    <property type="entry name" value="OS02G0257200 PROTEIN"/>
    <property type="match status" value="1"/>
</dbReference>
<keyword evidence="3" id="KW-1185">Reference proteome</keyword>
<evidence type="ECO:0000313" key="2">
    <source>
        <dbReference type="EMBL" id="KAJ8747863.1"/>
    </source>
</evidence>
<proteinExistence type="predicted"/>
<keyword evidence="1" id="KW-0472">Membrane</keyword>
<feature type="transmembrane region" description="Helical" evidence="1">
    <location>
        <begin position="134"/>
        <end position="150"/>
    </location>
</feature>
<protein>
    <submittedName>
        <fullName evidence="2">Uncharacterized protein</fullName>
    </submittedName>
</protein>
<gene>
    <name evidence="2" type="ORF">K2173_013031</name>
</gene>
<keyword evidence="1" id="KW-0812">Transmembrane</keyword>
<evidence type="ECO:0000256" key="1">
    <source>
        <dbReference type="SAM" id="Phobius"/>
    </source>
</evidence>
<dbReference type="EMBL" id="JAIWQS010000058">
    <property type="protein sequence ID" value="KAJ8747863.1"/>
    <property type="molecule type" value="Genomic_DNA"/>
</dbReference>
<comment type="caution">
    <text evidence="2">The sequence shown here is derived from an EMBL/GenBank/DDBJ whole genome shotgun (WGS) entry which is preliminary data.</text>
</comment>
<name>A0AAV8S734_9ROSI</name>
<sequence>MVKLASARDWRTYGPRRARSRAEYINAGIYLLATVVLIGGFVATGFSMETKSGLVLLLIALGLIMAVNLHDLFAHLAGIDYRLSLMEYDVQLALVEFGVPIVQAFGALLLFVGVLFLFIQEEKGSDYYRLENHALNLLIAGPVLWVLGSIHNSCQIYERADGHVQILQESVHLPFLLGSLLFLVGAIVNIRYQTGKDNRGLELLGSNLIWMAVFGSMFMFAGGLMNVVKVFKMQQVSGLRLEKLRGGAQELLEREREGQMPFIVVEEHRNKRLIPQEEPVPQPTPYKDVLLRQTS</sequence>
<dbReference type="PANTHER" id="PTHR34967">
    <property type="entry name" value="OS02G0257200 PROTEIN"/>
    <property type="match status" value="1"/>
</dbReference>
<accession>A0AAV8S734</accession>
<evidence type="ECO:0000313" key="3">
    <source>
        <dbReference type="Proteomes" id="UP001159364"/>
    </source>
</evidence>
<organism evidence="2 3">
    <name type="scientific">Erythroxylum novogranatense</name>
    <dbReference type="NCBI Taxonomy" id="1862640"/>
    <lineage>
        <taxon>Eukaryota</taxon>
        <taxon>Viridiplantae</taxon>
        <taxon>Streptophyta</taxon>
        <taxon>Embryophyta</taxon>
        <taxon>Tracheophyta</taxon>
        <taxon>Spermatophyta</taxon>
        <taxon>Magnoliopsida</taxon>
        <taxon>eudicotyledons</taxon>
        <taxon>Gunneridae</taxon>
        <taxon>Pentapetalae</taxon>
        <taxon>rosids</taxon>
        <taxon>fabids</taxon>
        <taxon>Malpighiales</taxon>
        <taxon>Erythroxylaceae</taxon>
        <taxon>Erythroxylum</taxon>
    </lineage>
</organism>
<dbReference type="AlphaFoldDB" id="A0AAV8S734"/>
<feature type="transmembrane region" description="Helical" evidence="1">
    <location>
        <begin position="94"/>
        <end position="119"/>
    </location>
</feature>
<feature type="transmembrane region" description="Helical" evidence="1">
    <location>
        <begin position="24"/>
        <end position="48"/>
    </location>
</feature>